<evidence type="ECO:0000256" key="1">
    <source>
        <dbReference type="ARBA" id="ARBA00004952"/>
    </source>
</evidence>
<dbReference type="CDD" id="cd01570">
    <property type="entry name" value="NAPRTase_A"/>
    <property type="match status" value="1"/>
</dbReference>
<dbReference type="Pfam" id="PF17767">
    <property type="entry name" value="NAPRTase_N"/>
    <property type="match status" value="1"/>
</dbReference>
<dbReference type="InterPro" id="IPR006405">
    <property type="entry name" value="Nic_PRibTrfase_pncB"/>
</dbReference>
<dbReference type="Gene3D" id="3.20.20.70">
    <property type="entry name" value="Aldolase class I"/>
    <property type="match status" value="1"/>
</dbReference>
<dbReference type="EC" id="6.3.4.21" evidence="3 9"/>
<dbReference type="NCBIfam" id="TIGR01513">
    <property type="entry name" value="NAPRTase_put"/>
    <property type="match status" value="1"/>
</dbReference>
<accession>A0A6B3QBN4</accession>
<evidence type="ECO:0000256" key="2">
    <source>
        <dbReference type="ARBA" id="ARBA00010897"/>
    </source>
</evidence>
<keyword evidence="6 9" id="KW-0662">Pyridine nucleotide biosynthesis</keyword>
<evidence type="ECO:0000256" key="8">
    <source>
        <dbReference type="ARBA" id="ARBA00048668"/>
    </source>
</evidence>
<dbReference type="InterPro" id="IPR013785">
    <property type="entry name" value="Aldolase_TIM"/>
</dbReference>
<dbReference type="InterPro" id="IPR036068">
    <property type="entry name" value="Nicotinate_pribotase-like_C"/>
</dbReference>
<dbReference type="UniPathway" id="UPA00253">
    <property type="reaction ID" value="UER00457"/>
</dbReference>
<comment type="PTM">
    <text evidence="9">Transiently phosphorylated on a His residue during the reaction cycle. Phosphorylation strongly increases the affinity for substrates and increases the rate of nicotinate D-ribonucleotide production. Dephosphorylation regenerates the low-affinity form of the enzyme, leading to product release.</text>
</comment>
<dbReference type="PANTHER" id="PTHR11098">
    <property type="entry name" value="NICOTINATE PHOSPHORIBOSYLTRANSFERASE"/>
    <property type="match status" value="1"/>
</dbReference>
<evidence type="ECO:0000256" key="7">
    <source>
        <dbReference type="ARBA" id="ARBA00022679"/>
    </source>
</evidence>
<evidence type="ECO:0000259" key="10">
    <source>
        <dbReference type="Pfam" id="PF04095"/>
    </source>
</evidence>
<evidence type="ECO:0000313" key="12">
    <source>
        <dbReference type="EMBL" id="NEV85769.1"/>
    </source>
</evidence>
<evidence type="ECO:0000256" key="4">
    <source>
        <dbReference type="ARBA" id="ARBA00022553"/>
    </source>
</evidence>
<name>A0A6B3QBN4_STRTE</name>
<feature type="domain" description="Nicotinate phosphoribosyltransferase N-terminal" evidence="11">
    <location>
        <begin position="6"/>
        <end position="128"/>
    </location>
</feature>
<dbReference type="AlphaFoldDB" id="A0A6B3QBN4"/>
<dbReference type="NCBIfam" id="NF009131">
    <property type="entry name" value="PRK12484.1"/>
    <property type="match status" value="1"/>
</dbReference>
<protein>
    <recommendedName>
        <fullName evidence="3 9">Nicotinate phosphoribosyltransferase</fullName>
        <ecNumber evidence="3 9">6.3.4.21</ecNumber>
    </recommendedName>
</protein>
<keyword evidence="12" id="KW-0328">Glycosyltransferase</keyword>
<dbReference type="PANTHER" id="PTHR11098:SF1">
    <property type="entry name" value="NICOTINATE PHOSPHORIBOSYLTRANSFERASE"/>
    <property type="match status" value="1"/>
</dbReference>
<dbReference type="InterPro" id="IPR040727">
    <property type="entry name" value="NAPRTase_N"/>
</dbReference>
<dbReference type="NCBIfam" id="NF006696">
    <property type="entry name" value="PRK09243.1-3"/>
    <property type="match status" value="1"/>
</dbReference>
<organism evidence="12">
    <name type="scientific">Streptomyces tendae</name>
    <dbReference type="NCBI Taxonomy" id="1932"/>
    <lineage>
        <taxon>Bacteria</taxon>
        <taxon>Bacillati</taxon>
        <taxon>Actinomycetota</taxon>
        <taxon>Actinomycetes</taxon>
        <taxon>Kitasatosporales</taxon>
        <taxon>Streptomycetaceae</taxon>
        <taxon>Streptomyces</taxon>
    </lineage>
</organism>
<comment type="similarity">
    <text evidence="2 9">Belongs to the NAPRTase family.</text>
</comment>
<feature type="domain" description="Nicotinate/nicotinamide phosphoribosyltransferase" evidence="10">
    <location>
        <begin position="150"/>
        <end position="229"/>
    </location>
</feature>
<reference evidence="12" key="1">
    <citation type="journal article" date="2020" name="Microorganisms">
        <title>Isolation, Genomic and Metabolomic Characterization of Streptomyces tendae VITAKN with Quorum Sensing Inhibitory Activity from Southern India.</title>
        <authorList>
            <person name="Ishaque N.M."/>
            <person name="Burgsdorf I."/>
            <person name="Limlingan Malit J.J."/>
            <person name="Saha S."/>
            <person name="Teta R."/>
            <person name="Ewe D."/>
            <person name="Kannabiran K."/>
            <person name="Hrouzek P."/>
            <person name="Steindler L."/>
            <person name="Costantino V."/>
            <person name="Saurav K."/>
        </authorList>
    </citation>
    <scope>NUCLEOTIDE SEQUENCE</scope>
    <source>
        <strain evidence="12">VITAKN</strain>
    </source>
</reference>
<proteinExistence type="inferred from homology"/>
<comment type="function">
    <text evidence="9">Catalyzes the first step in the biosynthesis of NAD from nicotinic acid, the ATP-dependent synthesis of beta-nicotinate D-ribonucleotide from nicotinate and 5-phospho-D-ribose 1-phosphate.</text>
</comment>
<gene>
    <name evidence="12" type="ORF">GUR47_03590</name>
</gene>
<dbReference type="FunFam" id="3.20.20.70:FF:000076">
    <property type="entry name" value="Nicotinate phosphoribosyltransferase"/>
    <property type="match status" value="1"/>
</dbReference>
<evidence type="ECO:0000256" key="6">
    <source>
        <dbReference type="ARBA" id="ARBA00022642"/>
    </source>
</evidence>
<comment type="pathway">
    <text evidence="1 9">Cofactor biosynthesis; NAD(+) biosynthesis; nicotinate D-ribonucleotide from nicotinate: step 1/1.</text>
</comment>
<comment type="caution">
    <text evidence="12">The sequence shown here is derived from an EMBL/GenBank/DDBJ whole genome shotgun (WGS) entry which is preliminary data.</text>
</comment>
<keyword evidence="7 9" id="KW-0808">Transferase</keyword>
<dbReference type="SUPFAM" id="SSF51690">
    <property type="entry name" value="Nicotinate/Quinolinate PRTase C-terminal domain-like"/>
    <property type="match status" value="1"/>
</dbReference>
<comment type="catalytic activity">
    <reaction evidence="8 9">
        <text>5-phospho-alpha-D-ribose 1-diphosphate + nicotinate + ATP + H2O = nicotinate beta-D-ribonucleotide + ADP + phosphate + diphosphate</text>
        <dbReference type="Rhea" id="RHEA:36163"/>
        <dbReference type="ChEBI" id="CHEBI:15377"/>
        <dbReference type="ChEBI" id="CHEBI:30616"/>
        <dbReference type="ChEBI" id="CHEBI:32544"/>
        <dbReference type="ChEBI" id="CHEBI:33019"/>
        <dbReference type="ChEBI" id="CHEBI:43474"/>
        <dbReference type="ChEBI" id="CHEBI:57502"/>
        <dbReference type="ChEBI" id="CHEBI:58017"/>
        <dbReference type="ChEBI" id="CHEBI:456216"/>
        <dbReference type="EC" id="6.3.4.21"/>
    </reaction>
</comment>
<sequence>MSDVTTTDLYEVTMALSYLLEDMSRPATFSLFVRDLPPERGFLVSAGIEPALDYLGAFRVTSADVEDFASALHRPYADLSPLCGTTFTGEVRAIPEGRVVFAGEPLLEVTAPLAQAQLVETFLLNQVSHQTAVASKAVRSVLAAAGRPVIDFSLRRTHGTSAGMQAARTAALTGFAGTSNVAAAVRWGLPASGTMAHSYVEAFRDEEAAFRAFARAHPGPVTLLVDTYDSVRGVRTAARVLRDLGRGPGCAVRLDSGDLGDLARRARAELDRAGLPDVRVVASGGLDEYGVDALARCGAPVDVYAVGTRVGTSADAPYLDSAYKLVQYDGRPVMKLSSAKVTSPGRKQVFRRRGGDDVIALWDEPGPAGAEPLLRTLMRDGRRLGPPDTLPEGHARLTADLASLPADAVRIRAPRPARAVSSERLSELTADLTERLRSS</sequence>
<dbReference type="GO" id="GO:0034355">
    <property type="term" value="P:NAD+ biosynthetic process via the salvage pathway"/>
    <property type="evidence" value="ECO:0007669"/>
    <property type="project" value="UniProtKB-ARBA"/>
</dbReference>
<dbReference type="SUPFAM" id="SSF54675">
    <property type="entry name" value="Nicotinate/Quinolinate PRTase N-terminal domain-like"/>
    <property type="match status" value="1"/>
</dbReference>
<evidence type="ECO:0000259" key="11">
    <source>
        <dbReference type="Pfam" id="PF17767"/>
    </source>
</evidence>
<dbReference type="GO" id="GO:0004516">
    <property type="term" value="F:nicotinate phosphoribosyltransferase activity"/>
    <property type="evidence" value="ECO:0007669"/>
    <property type="project" value="UniProtKB-UniRule"/>
</dbReference>
<keyword evidence="5 9" id="KW-0436">Ligase</keyword>
<evidence type="ECO:0000256" key="9">
    <source>
        <dbReference type="RuleBase" id="RU365100"/>
    </source>
</evidence>
<dbReference type="EMBL" id="JAAIFS010000001">
    <property type="protein sequence ID" value="NEV85769.1"/>
    <property type="molecule type" value="Genomic_DNA"/>
</dbReference>
<dbReference type="GO" id="GO:0005829">
    <property type="term" value="C:cytosol"/>
    <property type="evidence" value="ECO:0007669"/>
    <property type="project" value="TreeGrafter"/>
</dbReference>
<evidence type="ECO:0000256" key="5">
    <source>
        <dbReference type="ARBA" id="ARBA00022598"/>
    </source>
</evidence>
<dbReference type="PIRSF" id="PIRSF000484">
    <property type="entry name" value="NAPRT"/>
    <property type="match status" value="1"/>
</dbReference>
<evidence type="ECO:0000256" key="3">
    <source>
        <dbReference type="ARBA" id="ARBA00013236"/>
    </source>
</evidence>
<dbReference type="GO" id="GO:0047280">
    <property type="term" value="F:nicotinamide phosphoribosyltransferase activity"/>
    <property type="evidence" value="ECO:0007669"/>
    <property type="project" value="UniProtKB-ARBA"/>
</dbReference>
<dbReference type="InterPro" id="IPR041525">
    <property type="entry name" value="N/Namide_PRibTrfase"/>
</dbReference>
<dbReference type="Pfam" id="PF04095">
    <property type="entry name" value="NAPRTase"/>
    <property type="match status" value="1"/>
</dbReference>
<dbReference type="Gene3D" id="3.20.140.10">
    <property type="entry name" value="nicotinate phosphoribosyltransferase"/>
    <property type="match status" value="1"/>
</dbReference>
<dbReference type="InterPro" id="IPR007229">
    <property type="entry name" value="Nic_PRibTrfase-Fam"/>
</dbReference>
<dbReference type="RefSeq" id="WP_164457521.1">
    <property type="nucleotide sequence ID" value="NZ_JAAIFS010000001.1"/>
</dbReference>
<keyword evidence="4" id="KW-0597">Phosphoprotein</keyword>